<feature type="domain" description="GH26" evidence="7">
    <location>
        <begin position="199"/>
        <end position="529"/>
    </location>
</feature>
<evidence type="ECO:0000256" key="5">
    <source>
        <dbReference type="ARBA" id="ARBA00023295"/>
    </source>
</evidence>
<dbReference type="Gene3D" id="3.20.20.80">
    <property type="entry name" value="Glycosidases"/>
    <property type="match status" value="1"/>
</dbReference>
<evidence type="ECO:0000313" key="8">
    <source>
        <dbReference type="EMBL" id="GIH76244.1"/>
    </source>
</evidence>
<dbReference type="GO" id="GO:0004553">
    <property type="term" value="F:hydrolase activity, hydrolyzing O-glycosyl compounds"/>
    <property type="evidence" value="ECO:0007669"/>
    <property type="project" value="InterPro"/>
</dbReference>
<comment type="caution">
    <text evidence="8">The sequence shown here is derived from an EMBL/GenBank/DDBJ whole genome shotgun (WGS) entry which is preliminary data.</text>
</comment>
<evidence type="ECO:0000256" key="1">
    <source>
        <dbReference type="ARBA" id="ARBA00004613"/>
    </source>
</evidence>
<feature type="active site" description="Proton donor" evidence="6">
    <location>
        <position position="357"/>
    </location>
</feature>
<dbReference type="RefSeq" id="WP_203890846.1">
    <property type="nucleotide sequence ID" value="NZ_BOOH01000019.1"/>
</dbReference>
<dbReference type="InterPro" id="IPR017853">
    <property type="entry name" value="GH"/>
</dbReference>
<sequence length="530" mass="57817">MRVVSRPVLAAFAIVIALATAVVLVLVRTSPEPGGTAAPVTTGTLVTRTVEDTYVTALDEAASRGGESRLRAGAPGQERQALVKFAITGVPSGACPVTARLRLWSHTATGADTATTVHTVDAARWRENTVWRDRPSLGEALSAADSLPAGGWAVFDVSRAVTGNGTFSFAVAHAASEPVDFAAREDRDTGHPAELEVRYATAGPDDRLAPACGGAWWGLYRSGNADVGAYEGDELGDRTVPRRFDAFRRYYSLSQITGTAPEQTLIWPTARDVELARDRILFLQIDGRCFGSCPSSFNGHALPEPATFDDSETPPDFTGEWIRPDDVAEGRFDPLLNAAADRLKAFPGEIVLDLSSEIDTQVDWMTDRELRTSWTAGYKRMWQHVHDLFAARGVTNVRWNYVVGGFSGDDSIYTASYPGDAYVDWISWDPYDNGCSYGSAHAVLNRFYARLEAGLLGPGARNKAYGIMELGFGKACQETYFRNLAGDLKRLPKIRAILYFDRPSAEYALTPEGWRGYANAARDPYLNRHP</sequence>
<evidence type="ECO:0000259" key="7">
    <source>
        <dbReference type="PROSITE" id="PS51764"/>
    </source>
</evidence>
<name>A0A8J3RJT6_9ACTN</name>
<reference evidence="8 9" key="1">
    <citation type="submission" date="2021-01" db="EMBL/GenBank/DDBJ databases">
        <title>Whole genome shotgun sequence of Planobispora longispora NBRC 13918.</title>
        <authorList>
            <person name="Komaki H."/>
            <person name="Tamura T."/>
        </authorList>
    </citation>
    <scope>NUCLEOTIDE SEQUENCE [LARGE SCALE GENOMIC DNA]</scope>
    <source>
        <strain evidence="8 9">NBRC 13918</strain>
    </source>
</reference>
<evidence type="ECO:0000256" key="3">
    <source>
        <dbReference type="ARBA" id="ARBA00022729"/>
    </source>
</evidence>
<dbReference type="AlphaFoldDB" id="A0A8J3RJT6"/>
<keyword evidence="4 6" id="KW-0378">Hydrolase</keyword>
<evidence type="ECO:0000256" key="4">
    <source>
        <dbReference type="ARBA" id="ARBA00022801"/>
    </source>
</evidence>
<keyword evidence="9" id="KW-1185">Reference proteome</keyword>
<dbReference type="InterPro" id="IPR022790">
    <property type="entry name" value="GH26_dom"/>
</dbReference>
<dbReference type="NCBIfam" id="NF033679">
    <property type="entry name" value="DNRLRE_dom"/>
    <property type="match status" value="1"/>
</dbReference>
<organism evidence="8 9">
    <name type="scientific">Planobispora longispora</name>
    <dbReference type="NCBI Taxonomy" id="28887"/>
    <lineage>
        <taxon>Bacteria</taxon>
        <taxon>Bacillati</taxon>
        <taxon>Actinomycetota</taxon>
        <taxon>Actinomycetes</taxon>
        <taxon>Streptosporangiales</taxon>
        <taxon>Streptosporangiaceae</taxon>
        <taxon>Planobispora</taxon>
    </lineage>
</organism>
<dbReference type="GO" id="GO:0005576">
    <property type="term" value="C:extracellular region"/>
    <property type="evidence" value="ECO:0007669"/>
    <property type="project" value="UniProtKB-SubCell"/>
</dbReference>
<dbReference type="InterPro" id="IPR055372">
    <property type="entry name" value="CBM96"/>
</dbReference>
<comment type="similarity">
    <text evidence="6">Belongs to the glycosyl hydrolase 26 family.</text>
</comment>
<dbReference type="SUPFAM" id="SSF51445">
    <property type="entry name" value="(Trans)glycosidases"/>
    <property type="match status" value="1"/>
</dbReference>
<gene>
    <name evidence="8" type="ORF">Plo01_26730</name>
</gene>
<evidence type="ECO:0000313" key="9">
    <source>
        <dbReference type="Proteomes" id="UP000616724"/>
    </source>
</evidence>
<dbReference type="PROSITE" id="PS51764">
    <property type="entry name" value="GH26"/>
    <property type="match status" value="1"/>
</dbReference>
<dbReference type="Pfam" id="PF24517">
    <property type="entry name" value="CBM96"/>
    <property type="match status" value="1"/>
</dbReference>
<keyword evidence="2" id="KW-0964">Secreted</keyword>
<dbReference type="Pfam" id="PF02156">
    <property type="entry name" value="Glyco_hydro_26"/>
    <property type="match status" value="1"/>
</dbReference>
<feature type="active site" description="Nucleophile" evidence="6">
    <location>
        <position position="469"/>
    </location>
</feature>
<keyword evidence="3" id="KW-0732">Signal</keyword>
<evidence type="ECO:0000256" key="6">
    <source>
        <dbReference type="PROSITE-ProRule" id="PRU01100"/>
    </source>
</evidence>
<evidence type="ECO:0000256" key="2">
    <source>
        <dbReference type="ARBA" id="ARBA00022525"/>
    </source>
</evidence>
<proteinExistence type="inferred from homology"/>
<dbReference type="Proteomes" id="UP000616724">
    <property type="component" value="Unassembled WGS sequence"/>
</dbReference>
<accession>A0A8J3RJT6</accession>
<protein>
    <recommendedName>
        <fullName evidence="7">GH26 domain-containing protein</fullName>
    </recommendedName>
</protein>
<keyword evidence="5 6" id="KW-0326">Glycosidase</keyword>
<comment type="subcellular location">
    <subcellularLocation>
        <location evidence="1">Secreted</location>
    </subcellularLocation>
</comment>
<dbReference type="EMBL" id="BOOH01000019">
    <property type="protein sequence ID" value="GIH76244.1"/>
    <property type="molecule type" value="Genomic_DNA"/>
</dbReference>